<dbReference type="RefSeq" id="WP_105592028.1">
    <property type="nucleotide sequence ID" value="NZ_PDET01000003.1"/>
</dbReference>
<feature type="region of interest" description="Disordered" evidence="1">
    <location>
        <begin position="61"/>
        <end position="91"/>
    </location>
</feature>
<accession>A0A2S9IFM9</accession>
<evidence type="ECO:0000313" key="3">
    <source>
        <dbReference type="Proteomes" id="UP000239181"/>
    </source>
</evidence>
<organism evidence="2 3">
    <name type="scientific">Pantoea coffeiphila</name>
    <dbReference type="NCBI Taxonomy" id="1465635"/>
    <lineage>
        <taxon>Bacteria</taxon>
        <taxon>Pseudomonadati</taxon>
        <taxon>Pseudomonadota</taxon>
        <taxon>Gammaproteobacteria</taxon>
        <taxon>Enterobacterales</taxon>
        <taxon>Erwiniaceae</taxon>
        <taxon>Pantoea</taxon>
    </lineage>
</organism>
<dbReference type="OrthoDB" id="6922063at2"/>
<proteinExistence type="predicted"/>
<evidence type="ECO:0000313" key="2">
    <source>
        <dbReference type="EMBL" id="PRD16587.1"/>
    </source>
</evidence>
<dbReference type="Proteomes" id="UP000239181">
    <property type="component" value="Unassembled WGS sequence"/>
</dbReference>
<protein>
    <recommendedName>
        <fullName evidence="4">Immunity protein</fullName>
    </recommendedName>
</protein>
<comment type="caution">
    <text evidence="2">The sequence shown here is derived from an EMBL/GenBank/DDBJ whole genome shotgun (WGS) entry which is preliminary data.</text>
</comment>
<name>A0A2S9IFM9_9GAMM</name>
<sequence length="91" mass="10366">MIDFKMIFEKEKPREIVLFLSGRKENGISHPQLDGYFSMYSDNRLSNTGLIALVASMREKGDLSSNGKGGYKKGPNWKEPKFSTEKKYGIE</sequence>
<keyword evidence="3" id="KW-1185">Reference proteome</keyword>
<feature type="compositionally biased region" description="Basic and acidic residues" evidence="1">
    <location>
        <begin position="76"/>
        <end position="91"/>
    </location>
</feature>
<evidence type="ECO:0008006" key="4">
    <source>
        <dbReference type="Google" id="ProtNLM"/>
    </source>
</evidence>
<dbReference type="AlphaFoldDB" id="A0A2S9IFM9"/>
<gene>
    <name evidence="2" type="ORF">CQW29_06660</name>
</gene>
<dbReference type="EMBL" id="PDET01000003">
    <property type="protein sequence ID" value="PRD16587.1"/>
    <property type="molecule type" value="Genomic_DNA"/>
</dbReference>
<reference evidence="2 3" key="1">
    <citation type="submission" date="2017-10" db="EMBL/GenBank/DDBJ databases">
        <title>Draft genome of two endophytic bacteria isolated from 'guarana' Paullinia cupana (Mart.) Ducke.</title>
        <authorList>
            <person name="Siqueira K.A."/>
            <person name="Liotti R.G."/>
            <person name="Mendes T.A."/>
            <person name="Soares M.A."/>
        </authorList>
    </citation>
    <scope>NUCLEOTIDE SEQUENCE [LARGE SCALE GENOMIC DNA]</scope>
    <source>
        <strain evidence="2 3">342</strain>
    </source>
</reference>
<evidence type="ECO:0000256" key="1">
    <source>
        <dbReference type="SAM" id="MobiDB-lite"/>
    </source>
</evidence>